<dbReference type="RefSeq" id="WP_186907948.1">
    <property type="nucleotide sequence ID" value="NZ_JACOPP010000012.1"/>
</dbReference>
<dbReference type="Proteomes" id="UP000661435">
    <property type="component" value="Unassembled WGS sequence"/>
</dbReference>
<gene>
    <name evidence="4" type="ORF">H8S57_10030</name>
</gene>
<reference evidence="4" key="1">
    <citation type="submission" date="2020-08" db="EMBL/GenBank/DDBJ databases">
        <title>Genome public.</title>
        <authorList>
            <person name="Liu C."/>
            <person name="Sun Q."/>
        </authorList>
    </citation>
    <scope>NUCLEOTIDE SEQUENCE</scope>
    <source>
        <strain evidence="4">NSJ-51</strain>
    </source>
</reference>
<evidence type="ECO:0000313" key="5">
    <source>
        <dbReference type="Proteomes" id="UP000661435"/>
    </source>
</evidence>
<keyword evidence="3" id="KW-0406">Ion transport</keyword>
<dbReference type="InterPro" id="IPR002842">
    <property type="entry name" value="ATPase_V1_Esu"/>
</dbReference>
<evidence type="ECO:0008006" key="6">
    <source>
        <dbReference type="Google" id="ProtNLM"/>
    </source>
</evidence>
<dbReference type="GO" id="GO:0046961">
    <property type="term" value="F:proton-transporting ATPase activity, rotational mechanism"/>
    <property type="evidence" value="ECO:0007669"/>
    <property type="project" value="InterPro"/>
</dbReference>
<evidence type="ECO:0000256" key="3">
    <source>
        <dbReference type="ARBA" id="ARBA00023065"/>
    </source>
</evidence>
<accession>A0A8J6M8S1</accession>
<comment type="caution">
    <text evidence="4">The sequence shown here is derived from an EMBL/GenBank/DDBJ whole genome shotgun (WGS) entry which is preliminary data.</text>
</comment>
<proteinExistence type="inferred from homology"/>
<dbReference type="EMBL" id="JACOPP010000012">
    <property type="protein sequence ID" value="MBC5734061.1"/>
    <property type="molecule type" value="Genomic_DNA"/>
</dbReference>
<dbReference type="Pfam" id="PF01991">
    <property type="entry name" value="vATP-synt_E"/>
    <property type="match status" value="1"/>
</dbReference>
<evidence type="ECO:0000313" key="4">
    <source>
        <dbReference type="EMBL" id="MBC5734061.1"/>
    </source>
</evidence>
<organism evidence="4 5">
    <name type="scientific">Lawsonibacter hominis</name>
    <dbReference type="NCBI Taxonomy" id="2763053"/>
    <lineage>
        <taxon>Bacteria</taxon>
        <taxon>Bacillati</taxon>
        <taxon>Bacillota</taxon>
        <taxon>Clostridia</taxon>
        <taxon>Eubacteriales</taxon>
        <taxon>Oscillospiraceae</taxon>
        <taxon>Lawsonibacter</taxon>
    </lineage>
</organism>
<evidence type="ECO:0000256" key="1">
    <source>
        <dbReference type="ARBA" id="ARBA00005901"/>
    </source>
</evidence>
<dbReference type="SUPFAM" id="SSF160527">
    <property type="entry name" value="V-type ATPase subunit E-like"/>
    <property type="match status" value="1"/>
</dbReference>
<keyword evidence="5" id="KW-1185">Reference proteome</keyword>
<protein>
    <recommendedName>
        <fullName evidence="6">ATPase</fullName>
    </recommendedName>
</protein>
<comment type="similarity">
    <text evidence="1">Belongs to the V-ATPase E subunit family.</text>
</comment>
<dbReference type="InterPro" id="IPR038495">
    <property type="entry name" value="ATPase_E_C"/>
</dbReference>
<dbReference type="Gene3D" id="3.30.2320.30">
    <property type="entry name" value="ATP synthase, E subunit, C-terminal"/>
    <property type="match status" value="1"/>
</dbReference>
<evidence type="ECO:0000256" key="2">
    <source>
        <dbReference type="ARBA" id="ARBA00022448"/>
    </source>
</evidence>
<keyword evidence="2" id="KW-0813">Transport</keyword>
<name>A0A8J6M8S1_9FIRM</name>
<sequence>MPDMKKKLDRFTAAILAQATQETERTLDDVRRRRDEAYSAAEDQVLREAYQYIHREVARIKSESGRGVSKHMLDNKRKLYLRREQMAQETFALVREKIGAFTKTPAYLSRLRALLDEALATLSGSTEVQVFLRAEDLPLAQALQASCGGARRLTFREGGFQLGGLVAESEQLGLRVDSSFDSAAGELSGHFAELFGISLSDDDSPEGGNAQ</sequence>
<dbReference type="AlphaFoldDB" id="A0A8J6M8S1"/>
<dbReference type="GO" id="GO:0033178">
    <property type="term" value="C:proton-transporting two-sector ATPase complex, catalytic domain"/>
    <property type="evidence" value="ECO:0007669"/>
    <property type="project" value="InterPro"/>
</dbReference>